<organism evidence="2 3">
    <name type="scientific">Lautropia dentalis</name>
    <dbReference type="NCBI Taxonomy" id="2490857"/>
    <lineage>
        <taxon>Bacteria</taxon>
        <taxon>Pseudomonadati</taxon>
        <taxon>Pseudomonadota</taxon>
        <taxon>Betaproteobacteria</taxon>
        <taxon>Burkholderiales</taxon>
        <taxon>Burkholderiaceae</taxon>
        <taxon>Lautropia</taxon>
    </lineage>
</organism>
<name>A0A426FMV2_9BURK</name>
<evidence type="ECO:0008006" key="4">
    <source>
        <dbReference type="Google" id="ProtNLM"/>
    </source>
</evidence>
<comment type="caution">
    <text evidence="2">The sequence shown here is derived from an EMBL/GenBank/DDBJ whole genome shotgun (WGS) entry which is preliminary data.</text>
</comment>
<gene>
    <name evidence="2" type="ORF">EHV23_11490</name>
</gene>
<protein>
    <recommendedName>
        <fullName evidence="4">Alpha/beta fold hydrolase</fullName>
    </recommendedName>
</protein>
<keyword evidence="3" id="KW-1185">Reference proteome</keyword>
<dbReference type="RefSeq" id="WP_125096198.1">
    <property type="nucleotide sequence ID" value="NZ_RRUE01000002.1"/>
</dbReference>
<dbReference type="SUPFAM" id="SSF53474">
    <property type="entry name" value="alpha/beta-Hydrolases"/>
    <property type="match status" value="1"/>
</dbReference>
<dbReference type="AlphaFoldDB" id="A0A426FMV2"/>
<evidence type="ECO:0000313" key="3">
    <source>
        <dbReference type="Proteomes" id="UP000270261"/>
    </source>
</evidence>
<evidence type="ECO:0000313" key="2">
    <source>
        <dbReference type="EMBL" id="RRN43999.1"/>
    </source>
</evidence>
<reference evidence="2 3" key="1">
    <citation type="submission" date="2018-11" db="EMBL/GenBank/DDBJ databases">
        <title>Genome sequencing of Lautropia sp. KCOM 2505 (= ChDC F240).</title>
        <authorList>
            <person name="Kook J.-K."/>
            <person name="Park S.-N."/>
            <person name="Lim Y.K."/>
        </authorList>
    </citation>
    <scope>NUCLEOTIDE SEQUENCE [LARGE SCALE GENOMIC DNA]</scope>
    <source>
        <strain evidence="2 3">KCOM 2505</strain>
    </source>
</reference>
<dbReference type="OrthoDB" id="5379975at2"/>
<dbReference type="EMBL" id="RRUE01000002">
    <property type="protein sequence ID" value="RRN43999.1"/>
    <property type="molecule type" value="Genomic_DNA"/>
</dbReference>
<accession>A0A426FMV2</accession>
<proteinExistence type="predicted"/>
<dbReference type="Gene3D" id="3.40.50.1820">
    <property type="entry name" value="alpha/beta hydrolase"/>
    <property type="match status" value="1"/>
</dbReference>
<sequence>MNASVLPYREESLCFGPESRLIATLTLPGDHPDSALPAALTGSAELPPPHPHLHQASRTSAHPAAAGRAPQRRPPGLILLNAGMLPRIGPHRLNVELARTAAAQGVSAIRFDLPGLGDSGFTSSRLSHDEQTRAAIEDAMTLLSRTKHAPDRFLIAGLCSGADAGFQMARDDSRIVGLYMMEPYYFPNRFSNMFRTLRRLREYGMRRSVIRILQKSRFTRRHDPAADSAPVPQAAPEEGVRAAPTPQHFAEDLRSLLGRGVQIKLIYANTLMGHWDMRHHHRHIFSKLGHAPHFDVELVPHTDHVFTRVEARRHLIRGMAAWLRRIETQQHASAA</sequence>
<dbReference type="InterPro" id="IPR029058">
    <property type="entry name" value="AB_hydrolase_fold"/>
</dbReference>
<dbReference type="Proteomes" id="UP000270261">
    <property type="component" value="Unassembled WGS sequence"/>
</dbReference>
<feature type="region of interest" description="Disordered" evidence="1">
    <location>
        <begin position="220"/>
        <end position="244"/>
    </location>
</feature>
<feature type="region of interest" description="Disordered" evidence="1">
    <location>
        <begin position="33"/>
        <end position="75"/>
    </location>
</feature>
<evidence type="ECO:0000256" key="1">
    <source>
        <dbReference type="SAM" id="MobiDB-lite"/>
    </source>
</evidence>